<protein>
    <submittedName>
        <fullName evidence="1">Uncharacterized protein</fullName>
    </submittedName>
</protein>
<proteinExistence type="predicted"/>
<reference evidence="2" key="2">
    <citation type="submission" date="2015-01" db="EMBL/GenBank/DDBJ databases">
        <title>Evolutionary Origins and Diversification of the Mycorrhizal Mutualists.</title>
        <authorList>
            <consortium name="DOE Joint Genome Institute"/>
            <consortium name="Mycorrhizal Genomics Consortium"/>
            <person name="Kohler A."/>
            <person name="Kuo A."/>
            <person name="Nagy L.G."/>
            <person name="Floudas D."/>
            <person name="Copeland A."/>
            <person name="Barry K.W."/>
            <person name="Cichocki N."/>
            <person name="Veneault-Fourrey C."/>
            <person name="LaButti K."/>
            <person name="Lindquist E.A."/>
            <person name="Lipzen A."/>
            <person name="Lundell T."/>
            <person name="Morin E."/>
            <person name="Murat C."/>
            <person name="Riley R."/>
            <person name="Ohm R."/>
            <person name="Sun H."/>
            <person name="Tunlid A."/>
            <person name="Henrissat B."/>
            <person name="Grigoriev I.V."/>
            <person name="Hibbett D.S."/>
            <person name="Martin F."/>
        </authorList>
    </citation>
    <scope>NUCLEOTIDE SEQUENCE [LARGE SCALE GENOMIC DNA]</scope>
    <source>
        <strain evidence="2">F 1598</strain>
    </source>
</reference>
<organism evidence="1 2">
    <name type="scientific">Piloderma croceum (strain F 1598)</name>
    <dbReference type="NCBI Taxonomy" id="765440"/>
    <lineage>
        <taxon>Eukaryota</taxon>
        <taxon>Fungi</taxon>
        <taxon>Dikarya</taxon>
        <taxon>Basidiomycota</taxon>
        <taxon>Agaricomycotina</taxon>
        <taxon>Agaricomycetes</taxon>
        <taxon>Agaricomycetidae</taxon>
        <taxon>Atheliales</taxon>
        <taxon>Atheliaceae</taxon>
        <taxon>Piloderma</taxon>
    </lineage>
</organism>
<evidence type="ECO:0000313" key="2">
    <source>
        <dbReference type="Proteomes" id="UP000054166"/>
    </source>
</evidence>
<dbReference type="EMBL" id="KN832996">
    <property type="protein sequence ID" value="KIM81957.1"/>
    <property type="molecule type" value="Genomic_DNA"/>
</dbReference>
<keyword evidence="2" id="KW-1185">Reference proteome</keyword>
<dbReference type="HOGENOM" id="CLU_1971356_0_0_1"/>
<dbReference type="AlphaFoldDB" id="A0A0C3BX22"/>
<sequence>MFILTSSRVPLQPWSGIPSLSPTRVFNQGSFQIMVPMSYRNKGEWERTLLLVQVLTALVQIQVMTTMSHLRKMMKTATTTKKKNCWTWMKCMIQFIQTMISLRVLNVLKCYDYGFAQYVLRESLFTS</sequence>
<name>A0A0C3BX22_PILCF</name>
<gene>
    <name evidence="1" type="ORF">PILCRDRAFT_480220</name>
</gene>
<reference evidence="1 2" key="1">
    <citation type="submission" date="2014-04" db="EMBL/GenBank/DDBJ databases">
        <authorList>
            <consortium name="DOE Joint Genome Institute"/>
            <person name="Kuo A."/>
            <person name="Tarkka M."/>
            <person name="Buscot F."/>
            <person name="Kohler A."/>
            <person name="Nagy L.G."/>
            <person name="Floudas D."/>
            <person name="Copeland A."/>
            <person name="Barry K.W."/>
            <person name="Cichocki N."/>
            <person name="Veneault-Fourrey C."/>
            <person name="LaButti K."/>
            <person name="Lindquist E.A."/>
            <person name="Lipzen A."/>
            <person name="Lundell T."/>
            <person name="Morin E."/>
            <person name="Murat C."/>
            <person name="Sun H."/>
            <person name="Tunlid A."/>
            <person name="Henrissat B."/>
            <person name="Grigoriev I.V."/>
            <person name="Hibbett D.S."/>
            <person name="Martin F."/>
            <person name="Nordberg H.P."/>
            <person name="Cantor M.N."/>
            <person name="Hua S.X."/>
        </authorList>
    </citation>
    <scope>NUCLEOTIDE SEQUENCE [LARGE SCALE GENOMIC DNA]</scope>
    <source>
        <strain evidence="1 2">F 1598</strain>
    </source>
</reference>
<dbReference type="Proteomes" id="UP000054166">
    <property type="component" value="Unassembled WGS sequence"/>
</dbReference>
<dbReference type="InParanoid" id="A0A0C3BX22"/>
<accession>A0A0C3BX22</accession>
<evidence type="ECO:0000313" key="1">
    <source>
        <dbReference type="EMBL" id="KIM81957.1"/>
    </source>
</evidence>